<evidence type="ECO:0000313" key="2">
    <source>
        <dbReference type="Proteomes" id="UP000197535"/>
    </source>
</evidence>
<name>A0A254TRP0_9BURK</name>
<dbReference type="SUPFAM" id="SSF51445">
    <property type="entry name" value="(Trans)glycosidases"/>
    <property type="match status" value="1"/>
</dbReference>
<sequence length="60" mass="6811">MLPVEDALALTEQPNLPGTVDTHPNWRRRLPLDAGAVLETFDVRDRLAAMQRIRTTEGER</sequence>
<organism evidence="1 2">
    <name type="scientific">Noviherbaspirillum denitrificans</name>
    <dbReference type="NCBI Taxonomy" id="1968433"/>
    <lineage>
        <taxon>Bacteria</taxon>
        <taxon>Pseudomonadati</taxon>
        <taxon>Pseudomonadota</taxon>
        <taxon>Betaproteobacteria</taxon>
        <taxon>Burkholderiales</taxon>
        <taxon>Oxalobacteraceae</taxon>
        <taxon>Noviherbaspirillum</taxon>
    </lineage>
</organism>
<reference evidence="1 2" key="1">
    <citation type="submission" date="2016-02" db="EMBL/GenBank/DDBJ databases">
        <authorList>
            <person name="Wen L."/>
            <person name="He K."/>
            <person name="Yang H."/>
        </authorList>
    </citation>
    <scope>NUCLEOTIDE SEQUENCE [LARGE SCALE GENOMIC DNA]</scope>
    <source>
        <strain evidence="1 2">TSA40</strain>
    </source>
</reference>
<dbReference type="InterPro" id="IPR017853">
    <property type="entry name" value="GH"/>
</dbReference>
<dbReference type="Proteomes" id="UP000197535">
    <property type="component" value="Unassembled WGS sequence"/>
</dbReference>
<protein>
    <recommendedName>
        <fullName evidence="3">4-alpha-glucanotransferase</fullName>
    </recommendedName>
</protein>
<keyword evidence="2" id="KW-1185">Reference proteome</keyword>
<accession>A0A254TRP0</accession>
<dbReference type="Gene3D" id="3.20.20.80">
    <property type="entry name" value="Glycosidases"/>
    <property type="match status" value="1"/>
</dbReference>
<gene>
    <name evidence="1" type="ORF">AYR66_25720</name>
</gene>
<evidence type="ECO:0000313" key="1">
    <source>
        <dbReference type="EMBL" id="OWW22388.1"/>
    </source>
</evidence>
<dbReference type="EMBL" id="LSTO01000001">
    <property type="protein sequence ID" value="OWW22388.1"/>
    <property type="molecule type" value="Genomic_DNA"/>
</dbReference>
<comment type="caution">
    <text evidence="1">The sequence shown here is derived from an EMBL/GenBank/DDBJ whole genome shotgun (WGS) entry which is preliminary data.</text>
</comment>
<proteinExistence type="predicted"/>
<evidence type="ECO:0008006" key="3">
    <source>
        <dbReference type="Google" id="ProtNLM"/>
    </source>
</evidence>
<dbReference type="AlphaFoldDB" id="A0A254TRP0"/>